<gene>
    <name evidence="1" type="ORF">BDV23DRAFT_184936</name>
</gene>
<dbReference type="EMBL" id="ML735272">
    <property type="protein sequence ID" value="KAE8388939.1"/>
    <property type="molecule type" value="Genomic_DNA"/>
</dbReference>
<name>A0A5N7C4I3_PETAA</name>
<reference evidence="1" key="1">
    <citation type="submission" date="2019-04" db="EMBL/GenBank/DDBJ databases">
        <title>Friends and foes A comparative genomics studyof 23 Aspergillus species from section Flavi.</title>
        <authorList>
            <consortium name="DOE Joint Genome Institute"/>
            <person name="Kjaerbolling I."/>
            <person name="Vesth T."/>
            <person name="Frisvad J.C."/>
            <person name="Nybo J.L."/>
            <person name="Theobald S."/>
            <person name="Kildgaard S."/>
            <person name="Isbrandt T."/>
            <person name="Kuo A."/>
            <person name="Sato A."/>
            <person name="Lyhne E.K."/>
            <person name="Kogle M.E."/>
            <person name="Wiebenga A."/>
            <person name="Kun R.S."/>
            <person name="Lubbers R.J."/>
            <person name="Makela M.R."/>
            <person name="Barry K."/>
            <person name="Chovatia M."/>
            <person name="Clum A."/>
            <person name="Daum C."/>
            <person name="Haridas S."/>
            <person name="He G."/>
            <person name="LaButti K."/>
            <person name="Lipzen A."/>
            <person name="Mondo S."/>
            <person name="Riley R."/>
            <person name="Salamov A."/>
            <person name="Simmons B.A."/>
            <person name="Magnuson J.K."/>
            <person name="Henrissat B."/>
            <person name="Mortensen U.H."/>
            <person name="Larsen T.O."/>
            <person name="Devries R.P."/>
            <person name="Grigoriev I.V."/>
            <person name="Machida M."/>
            <person name="Baker S.E."/>
            <person name="Andersen M.R."/>
        </authorList>
    </citation>
    <scope>NUCLEOTIDE SEQUENCE [LARGE SCALE GENOMIC DNA]</scope>
    <source>
        <strain evidence="1">IBT 14317</strain>
    </source>
</reference>
<evidence type="ECO:0000313" key="1">
    <source>
        <dbReference type="EMBL" id="KAE8388939.1"/>
    </source>
</evidence>
<protein>
    <submittedName>
        <fullName evidence="1">Uncharacterized protein</fullName>
    </submittedName>
</protein>
<organism evidence="1">
    <name type="scientific">Petromyces alliaceus</name>
    <name type="common">Aspergillus alliaceus</name>
    <dbReference type="NCBI Taxonomy" id="209559"/>
    <lineage>
        <taxon>Eukaryota</taxon>
        <taxon>Fungi</taxon>
        <taxon>Dikarya</taxon>
        <taxon>Ascomycota</taxon>
        <taxon>Pezizomycotina</taxon>
        <taxon>Eurotiomycetes</taxon>
        <taxon>Eurotiomycetidae</taxon>
        <taxon>Eurotiales</taxon>
        <taxon>Aspergillaceae</taxon>
        <taxon>Aspergillus</taxon>
        <taxon>Aspergillus subgen. Circumdati</taxon>
    </lineage>
</organism>
<proteinExistence type="predicted"/>
<dbReference type="Proteomes" id="UP000326877">
    <property type="component" value="Unassembled WGS sequence"/>
</dbReference>
<accession>A0A5N7C4I3</accession>
<dbReference type="AlphaFoldDB" id="A0A5N7C4I3"/>
<sequence>MYDIRSFETDLSRERSKRCGGSVMFSISSGQIPTTPFLHSLRKIPGAKLTAISTYLELYQEVITDGQYLWEAKKTHEKYVSAVSLDLLRTLSRTISAAKQLAYPGGYDIQNLNVPLLNALDVDLSAAGTEYRLLVARTLTIYSGTI</sequence>